<keyword evidence="2" id="KW-1185">Reference proteome</keyword>
<gene>
    <name evidence="1" type="ORF">QT711_11355</name>
</gene>
<dbReference type="Proteomes" id="UP001282284">
    <property type="component" value="Unassembled WGS sequence"/>
</dbReference>
<name>A0ABU4GBV5_9BACL</name>
<organism evidence="1 2">
    <name type="scientific">Sporosarcina saromensis</name>
    <dbReference type="NCBI Taxonomy" id="359365"/>
    <lineage>
        <taxon>Bacteria</taxon>
        <taxon>Bacillati</taxon>
        <taxon>Bacillota</taxon>
        <taxon>Bacilli</taxon>
        <taxon>Bacillales</taxon>
        <taxon>Caryophanaceae</taxon>
        <taxon>Sporosarcina</taxon>
    </lineage>
</organism>
<dbReference type="EMBL" id="JAUBDI010000010">
    <property type="protein sequence ID" value="MDW0113785.1"/>
    <property type="molecule type" value="Genomic_DNA"/>
</dbReference>
<sequence length="73" mass="8360">MKIKRKIHQSEMTDINNQIRMIKWNLDTLINLLKEKNLNELEINNALAVAGLTLNNLAQKTMTAVRSVGKEID</sequence>
<reference evidence="1 2" key="1">
    <citation type="submission" date="2023-06" db="EMBL/GenBank/DDBJ databases">
        <title>Sporosarcina sp. nov., isolated from Korean traditional fermented seafood 'Jeotgal'.</title>
        <authorList>
            <person name="Yang A.I."/>
            <person name="Shin N.-R."/>
        </authorList>
    </citation>
    <scope>NUCLEOTIDE SEQUENCE [LARGE SCALE GENOMIC DNA]</scope>
    <source>
        <strain evidence="1 2">KCTC13119</strain>
    </source>
</reference>
<evidence type="ECO:0000313" key="1">
    <source>
        <dbReference type="EMBL" id="MDW0113785.1"/>
    </source>
</evidence>
<protein>
    <recommendedName>
        <fullName evidence="3">Phage protein</fullName>
    </recommendedName>
</protein>
<evidence type="ECO:0000313" key="2">
    <source>
        <dbReference type="Proteomes" id="UP001282284"/>
    </source>
</evidence>
<comment type="caution">
    <text evidence="1">The sequence shown here is derived from an EMBL/GenBank/DDBJ whole genome shotgun (WGS) entry which is preliminary data.</text>
</comment>
<dbReference type="RefSeq" id="WP_317944352.1">
    <property type="nucleotide sequence ID" value="NZ_JAUBDI010000010.1"/>
</dbReference>
<accession>A0ABU4GBV5</accession>
<evidence type="ECO:0008006" key="3">
    <source>
        <dbReference type="Google" id="ProtNLM"/>
    </source>
</evidence>
<proteinExistence type="predicted"/>